<dbReference type="PANTHER" id="PTHR22916">
    <property type="entry name" value="GLYCOSYLTRANSFERASE"/>
    <property type="match status" value="1"/>
</dbReference>
<evidence type="ECO:0000313" key="2">
    <source>
        <dbReference type="EMBL" id="MBA2132306.1"/>
    </source>
</evidence>
<protein>
    <submittedName>
        <fullName evidence="2">Glycosyltransferase</fullName>
    </submittedName>
</protein>
<dbReference type="InterPro" id="IPR001173">
    <property type="entry name" value="Glyco_trans_2-like"/>
</dbReference>
<dbReference type="Gene3D" id="3.90.550.10">
    <property type="entry name" value="Spore Coat Polysaccharide Biosynthesis Protein SpsA, Chain A"/>
    <property type="match status" value="1"/>
</dbReference>
<dbReference type="SUPFAM" id="SSF53448">
    <property type="entry name" value="Nucleotide-diphospho-sugar transferases"/>
    <property type="match status" value="1"/>
</dbReference>
<reference evidence="2" key="1">
    <citation type="submission" date="2020-06" db="EMBL/GenBank/DDBJ databases">
        <title>Novel chitinolytic bacterium.</title>
        <authorList>
            <person name="Ungkulpasvich U."/>
            <person name="Kosugi A."/>
            <person name="Uke A."/>
        </authorList>
    </citation>
    <scope>NUCLEOTIDE SEQUENCE</scope>
    <source>
        <strain evidence="2">UUS1-1</strain>
    </source>
</reference>
<gene>
    <name evidence="2" type="ORF">G5B42_01915</name>
</gene>
<dbReference type="EMBL" id="JAAKDE010000003">
    <property type="protein sequence ID" value="MBA2132306.1"/>
    <property type="molecule type" value="Genomic_DNA"/>
</dbReference>
<proteinExistence type="predicted"/>
<name>A0A8J6HQQ2_9FIRM</name>
<dbReference type="PANTHER" id="PTHR22916:SF3">
    <property type="entry name" value="UDP-GLCNAC:BETAGAL BETA-1,3-N-ACETYLGLUCOSAMINYLTRANSFERASE-LIKE PROTEIN 1"/>
    <property type="match status" value="1"/>
</dbReference>
<evidence type="ECO:0000259" key="1">
    <source>
        <dbReference type="Pfam" id="PF00535"/>
    </source>
</evidence>
<dbReference type="InterPro" id="IPR029044">
    <property type="entry name" value="Nucleotide-diphossugar_trans"/>
</dbReference>
<comment type="caution">
    <text evidence="2">The sequence shown here is derived from an EMBL/GenBank/DDBJ whole genome shotgun (WGS) entry which is preliminary data.</text>
</comment>
<dbReference type="Proteomes" id="UP000657177">
    <property type="component" value="Unassembled WGS sequence"/>
</dbReference>
<dbReference type="Gene3D" id="3.40.50.720">
    <property type="entry name" value="NAD(P)-binding Rossmann-like Domain"/>
    <property type="match status" value="1"/>
</dbReference>
<feature type="domain" description="Glycosyltransferase 2-like" evidence="1">
    <location>
        <begin position="8"/>
        <end position="140"/>
    </location>
</feature>
<dbReference type="Pfam" id="PF00535">
    <property type="entry name" value="Glycos_transf_2"/>
    <property type="match status" value="1"/>
</dbReference>
<keyword evidence="3" id="KW-1185">Reference proteome</keyword>
<dbReference type="RefSeq" id="WP_181338759.1">
    <property type="nucleotide sequence ID" value="NZ_JAAKDE010000003.1"/>
</dbReference>
<sequence>MSRLPEVSVLMSVYNGEEYIRESIDSILKQTYSDFELIIVNDGSTDQTREIIEGYQDKRIKLFNFQENKGVGAALKFGLTQVNGKYIAKADSDDINHPERLYKQKIYLDNHSDIALVKTLLEYFPHNEAVANSQRFNYIKNILEKQKNDIVTPEDIEEKLYWYCCIPHTTIMARTEVIKAIGYEEMRICEDYKLFYQMNKKGFKMATIPEVLVRMRVSEISVTAGAENQEFVSIMHDIKKEEINSLFTNQSKVYIWGSGSMGQNLFKVLNKYNLEIVGFVDSDKKKWGQTIEGRTIFPPNVLESNGTNNKILLASQPGKFAIVDCLKKMGYKHLQDYVVLF</sequence>
<evidence type="ECO:0000313" key="3">
    <source>
        <dbReference type="Proteomes" id="UP000657177"/>
    </source>
</evidence>
<dbReference type="InterPro" id="IPR029063">
    <property type="entry name" value="SAM-dependent_MTases_sf"/>
</dbReference>
<dbReference type="AlphaFoldDB" id="A0A8J6HQQ2"/>
<dbReference type="SUPFAM" id="SSF53335">
    <property type="entry name" value="S-adenosyl-L-methionine-dependent methyltransferases"/>
    <property type="match status" value="1"/>
</dbReference>
<organism evidence="2 3">
    <name type="scientific">Capillibacterium thermochitinicola</name>
    <dbReference type="NCBI Taxonomy" id="2699427"/>
    <lineage>
        <taxon>Bacteria</taxon>
        <taxon>Bacillati</taxon>
        <taxon>Bacillota</taxon>
        <taxon>Capillibacterium</taxon>
    </lineage>
</organism>
<accession>A0A8J6HQQ2</accession>
<dbReference type="GO" id="GO:0016758">
    <property type="term" value="F:hexosyltransferase activity"/>
    <property type="evidence" value="ECO:0007669"/>
    <property type="project" value="UniProtKB-ARBA"/>
</dbReference>